<keyword evidence="3" id="KW-0443">Lipid metabolism</keyword>
<dbReference type="Pfam" id="PF00657">
    <property type="entry name" value="Lipase_GDSL"/>
    <property type="match status" value="1"/>
</dbReference>
<evidence type="ECO:0000256" key="3">
    <source>
        <dbReference type="ARBA" id="ARBA00022963"/>
    </source>
</evidence>
<sequence>MAKRDEGTYLFLILSLAIFVPHLANATVPAIFVLGDSTADVGTNSLLPDSLARADFPFNGIDFPHSRPTGRFSNGFNSADFLAKLTGFKRSPLLLSLKSGLPNRLCRGVNFASGGSGLLDITGQTLKVVPLSEQIKQFARVCHNLTALRGPASTEKLLSRPVFCISIGSNDIFGYFLTNSTVPKEEFITILISMLMLFWSLYSLGARKFGIISVPTIGCCPAQRIFNSTGGCLEAMNDFSRAVYSALDSLLCKISSELPGMKYSLGNTYEMLYKTLLLSLKVKNGDTACCGFGTLNAEQPCNATANLFSNRRDYLFWDLYHPSQAASRLATITLDGDGPRFVSPINFAQLAEDN</sequence>
<dbReference type="GO" id="GO:0016042">
    <property type="term" value="P:lipid catabolic process"/>
    <property type="evidence" value="ECO:0007669"/>
    <property type="project" value="UniProtKB-KW"/>
</dbReference>
<feature type="chain" id="PRO_5044779597" description="GDSL esterase/lipase" evidence="4">
    <location>
        <begin position="27"/>
        <end position="354"/>
    </location>
</feature>
<keyword evidence="2" id="KW-0378">Hydrolase</keyword>
<evidence type="ECO:0000256" key="1">
    <source>
        <dbReference type="ARBA" id="ARBA00008668"/>
    </source>
</evidence>
<dbReference type="CDD" id="cd01837">
    <property type="entry name" value="SGNH_plant_lipase_like"/>
    <property type="match status" value="1"/>
</dbReference>
<dbReference type="Proteomes" id="UP001642360">
    <property type="component" value="Unassembled WGS sequence"/>
</dbReference>
<comment type="similarity">
    <text evidence="1">Belongs to the 'GDSL' lipolytic enzyme family.</text>
</comment>
<proteinExistence type="inferred from homology"/>
<dbReference type="PANTHER" id="PTHR45648:SF17">
    <property type="entry name" value="GDSL ESTERASE_LIPASE"/>
    <property type="match status" value="1"/>
</dbReference>
<accession>A0ABC8U7Z9</accession>
<evidence type="ECO:0000313" key="6">
    <source>
        <dbReference type="Proteomes" id="UP001642360"/>
    </source>
</evidence>
<evidence type="ECO:0000256" key="4">
    <source>
        <dbReference type="SAM" id="SignalP"/>
    </source>
</evidence>
<dbReference type="InterPro" id="IPR001087">
    <property type="entry name" value="GDSL"/>
</dbReference>
<protein>
    <recommendedName>
        <fullName evidence="7">GDSL esterase/lipase</fullName>
    </recommendedName>
</protein>
<evidence type="ECO:0000313" key="5">
    <source>
        <dbReference type="EMBL" id="CAK9177894.1"/>
    </source>
</evidence>
<keyword evidence="4" id="KW-0732">Signal</keyword>
<keyword evidence="6" id="KW-1185">Reference proteome</keyword>
<dbReference type="InterPro" id="IPR051058">
    <property type="entry name" value="GDSL_Est/Lipase"/>
</dbReference>
<keyword evidence="3" id="KW-0442">Lipid degradation</keyword>
<dbReference type="AlphaFoldDB" id="A0ABC8U7Z9"/>
<dbReference type="GO" id="GO:0016787">
    <property type="term" value="F:hydrolase activity"/>
    <property type="evidence" value="ECO:0007669"/>
    <property type="project" value="UniProtKB-KW"/>
</dbReference>
<evidence type="ECO:0000256" key="2">
    <source>
        <dbReference type="ARBA" id="ARBA00022801"/>
    </source>
</evidence>
<organism evidence="5 6">
    <name type="scientific">Ilex paraguariensis</name>
    <name type="common">yerba mate</name>
    <dbReference type="NCBI Taxonomy" id="185542"/>
    <lineage>
        <taxon>Eukaryota</taxon>
        <taxon>Viridiplantae</taxon>
        <taxon>Streptophyta</taxon>
        <taxon>Embryophyta</taxon>
        <taxon>Tracheophyta</taxon>
        <taxon>Spermatophyta</taxon>
        <taxon>Magnoliopsida</taxon>
        <taxon>eudicotyledons</taxon>
        <taxon>Gunneridae</taxon>
        <taxon>Pentapetalae</taxon>
        <taxon>asterids</taxon>
        <taxon>campanulids</taxon>
        <taxon>Aquifoliales</taxon>
        <taxon>Aquifoliaceae</taxon>
        <taxon>Ilex</taxon>
    </lineage>
</organism>
<dbReference type="Gene3D" id="3.40.50.1110">
    <property type="entry name" value="SGNH hydrolase"/>
    <property type="match status" value="1"/>
</dbReference>
<feature type="signal peptide" evidence="4">
    <location>
        <begin position="1"/>
        <end position="26"/>
    </location>
</feature>
<name>A0ABC8U7Z9_9AQUA</name>
<comment type="caution">
    <text evidence="5">The sequence shown here is derived from an EMBL/GenBank/DDBJ whole genome shotgun (WGS) entry which is preliminary data.</text>
</comment>
<reference evidence="5 6" key="1">
    <citation type="submission" date="2024-02" db="EMBL/GenBank/DDBJ databases">
        <authorList>
            <person name="Vignale AGUSTIN F."/>
            <person name="Sosa J E."/>
            <person name="Modenutti C."/>
        </authorList>
    </citation>
    <scope>NUCLEOTIDE SEQUENCE [LARGE SCALE GENOMIC DNA]</scope>
</reference>
<dbReference type="InterPro" id="IPR035669">
    <property type="entry name" value="SGNH_plant_lipase-like"/>
</dbReference>
<dbReference type="EMBL" id="CAUOFW020007180">
    <property type="protein sequence ID" value="CAK9177894.1"/>
    <property type="molecule type" value="Genomic_DNA"/>
</dbReference>
<gene>
    <name evidence="5" type="ORF">ILEXP_LOCUS47813</name>
</gene>
<dbReference type="PANTHER" id="PTHR45648">
    <property type="entry name" value="GDSL LIPASE/ACYLHYDROLASE FAMILY PROTEIN (AFU_ORTHOLOGUE AFUA_4G14700)"/>
    <property type="match status" value="1"/>
</dbReference>
<dbReference type="InterPro" id="IPR036514">
    <property type="entry name" value="SGNH_hydro_sf"/>
</dbReference>
<evidence type="ECO:0008006" key="7">
    <source>
        <dbReference type="Google" id="ProtNLM"/>
    </source>
</evidence>